<sequence>MMGGSPVPPRSRRHTIAGNAAEPGRTVLSRAFAVLDSFLDAPVDKTHGEITRASGLAPATVHRLLAELTGWGALERTARGRYRVGLRLWQLGSQAPGGRGLRDLALPFLQDLLQVSNEVVHLVVRDQDRALYLEKLEAHPDVVVTSRVGLRLPMHASGPGKVLLAHAPRGVVEPVLAAGLERRASGTITDPARLREALAEIRRQGFALSRDEMTEGASSVAAPVRGPAGRVVAAISVVVPSRTPNLLPLVPAVRMAAMGVSRALQP</sequence>
<dbReference type="Proteomes" id="UP001500689">
    <property type="component" value="Unassembled WGS sequence"/>
</dbReference>
<feature type="region of interest" description="Disordered" evidence="4">
    <location>
        <begin position="1"/>
        <end position="20"/>
    </location>
</feature>
<dbReference type="InterPro" id="IPR036390">
    <property type="entry name" value="WH_DNA-bd_sf"/>
</dbReference>
<dbReference type="EMBL" id="BAAAZN010000013">
    <property type="protein sequence ID" value="GAA3565728.1"/>
    <property type="molecule type" value="Genomic_DNA"/>
</dbReference>
<evidence type="ECO:0000313" key="7">
    <source>
        <dbReference type="EMBL" id="GAA3565728.1"/>
    </source>
</evidence>
<dbReference type="PANTHER" id="PTHR30136:SF24">
    <property type="entry name" value="HTH-TYPE TRANSCRIPTIONAL REPRESSOR ALLR"/>
    <property type="match status" value="1"/>
</dbReference>
<proteinExistence type="predicted"/>
<protein>
    <submittedName>
        <fullName evidence="7">IclR family transcriptional regulator</fullName>
    </submittedName>
</protein>
<evidence type="ECO:0000256" key="3">
    <source>
        <dbReference type="ARBA" id="ARBA00023163"/>
    </source>
</evidence>
<dbReference type="InterPro" id="IPR029016">
    <property type="entry name" value="GAF-like_dom_sf"/>
</dbReference>
<dbReference type="PANTHER" id="PTHR30136">
    <property type="entry name" value="HELIX-TURN-HELIX TRANSCRIPTIONAL REGULATOR, ICLR FAMILY"/>
    <property type="match status" value="1"/>
</dbReference>
<dbReference type="Gene3D" id="3.30.450.40">
    <property type="match status" value="1"/>
</dbReference>
<evidence type="ECO:0000256" key="1">
    <source>
        <dbReference type="ARBA" id="ARBA00023015"/>
    </source>
</evidence>
<dbReference type="SUPFAM" id="SSF46785">
    <property type="entry name" value="Winged helix' DNA-binding domain"/>
    <property type="match status" value="1"/>
</dbReference>
<feature type="domain" description="IclR-ED" evidence="6">
    <location>
        <begin position="87"/>
        <end position="266"/>
    </location>
</feature>
<dbReference type="Gene3D" id="1.10.10.10">
    <property type="entry name" value="Winged helix-like DNA-binding domain superfamily/Winged helix DNA-binding domain"/>
    <property type="match status" value="1"/>
</dbReference>
<accession>A0ABP6XG08</accession>
<dbReference type="SMART" id="SM00346">
    <property type="entry name" value="HTH_ICLR"/>
    <property type="match status" value="1"/>
</dbReference>
<evidence type="ECO:0000256" key="2">
    <source>
        <dbReference type="ARBA" id="ARBA00023125"/>
    </source>
</evidence>
<keyword evidence="8" id="KW-1185">Reference proteome</keyword>
<dbReference type="InterPro" id="IPR005471">
    <property type="entry name" value="Tscrpt_reg_IclR_N"/>
</dbReference>
<evidence type="ECO:0000313" key="8">
    <source>
        <dbReference type="Proteomes" id="UP001500689"/>
    </source>
</evidence>
<feature type="domain" description="HTH iclR-type" evidence="5">
    <location>
        <begin position="25"/>
        <end position="86"/>
    </location>
</feature>
<dbReference type="InterPro" id="IPR036388">
    <property type="entry name" value="WH-like_DNA-bd_sf"/>
</dbReference>
<dbReference type="PROSITE" id="PS51078">
    <property type="entry name" value="ICLR_ED"/>
    <property type="match status" value="1"/>
</dbReference>
<dbReference type="SUPFAM" id="SSF55781">
    <property type="entry name" value="GAF domain-like"/>
    <property type="match status" value="1"/>
</dbReference>
<dbReference type="Pfam" id="PF09339">
    <property type="entry name" value="HTH_IclR"/>
    <property type="match status" value="1"/>
</dbReference>
<gene>
    <name evidence="7" type="ORF">GCM10022222_56930</name>
</gene>
<dbReference type="Pfam" id="PF01614">
    <property type="entry name" value="IclR_C"/>
    <property type="match status" value="1"/>
</dbReference>
<evidence type="ECO:0000256" key="4">
    <source>
        <dbReference type="SAM" id="MobiDB-lite"/>
    </source>
</evidence>
<dbReference type="InterPro" id="IPR050707">
    <property type="entry name" value="HTH_MetabolicPath_Reg"/>
</dbReference>
<evidence type="ECO:0000259" key="5">
    <source>
        <dbReference type="PROSITE" id="PS51077"/>
    </source>
</evidence>
<evidence type="ECO:0000259" key="6">
    <source>
        <dbReference type="PROSITE" id="PS51078"/>
    </source>
</evidence>
<keyword evidence="3" id="KW-0804">Transcription</keyword>
<name>A0ABP6XG08_9PSEU</name>
<organism evidence="7 8">
    <name type="scientific">Amycolatopsis ultiminotia</name>
    <dbReference type="NCBI Taxonomy" id="543629"/>
    <lineage>
        <taxon>Bacteria</taxon>
        <taxon>Bacillati</taxon>
        <taxon>Actinomycetota</taxon>
        <taxon>Actinomycetes</taxon>
        <taxon>Pseudonocardiales</taxon>
        <taxon>Pseudonocardiaceae</taxon>
        <taxon>Amycolatopsis</taxon>
    </lineage>
</organism>
<reference evidence="8" key="1">
    <citation type="journal article" date="2019" name="Int. J. Syst. Evol. Microbiol.">
        <title>The Global Catalogue of Microorganisms (GCM) 10K type strain sequencing project: providing services to taxonomists for standard genome sequencing and annotation.</title>
        <authorList>
            <consortium name="The Broad Institute Genomics Platform"/>
            <consortium name="The Broad Institute Genome Sequencing Center for Infectious Disease"/>
            <person name="Wu L."/>
            <person name="Ma J."/>
        </authorList>
    </citation>
    <scope>NUCLEOTIDE SEQUENCE [LARGE SCALE GENOMIC DNA]</scope>
    <source>
        <strain evidence="8">JCM 16898</strain>
    </source>
</reference>
<keyword evidence="1" id="KW-0805">Transcription regulation</keyword>
<dbReference type="InterPro" id="IPR014757">
    <property type="entry name" value="Tscrpt_reg_IclR_C"/>
</dbReference>
<keyword evidence="2" id="KW-0238">DNA-binding</keyword>
<comment type="caution">
    <text evidence="7">The sequence shown here is derived from an EMBL/GenBank/DDBJ whole genome shotgun (WGS) entry which is preliminary data.</text>
</comment>
<dbReference type="PROSITE" id="PS51077">
    <property type="entry name" value="HTH_ICLR"/>
    <property type="match status" value="1"/>
</dbReference>